<dbReference type="Pfam" id="PF00149">
    <property type="entry name" value="Metallophos"/>
    <property type="match status" value="1"/>
</dbReference>
<gene>
    <name evidence="2" type="ORF">M378DRAFT_160538</name>
</gene>
<dbReference type="CDD" id="cd07379">
    <property type="entry name" value="MPP_239FB"/>
    <property type="match status" value="1"/>
</dbReference>
<dbReference type="EMBL" id="KN818235">
    <property type="protein sequence ID" value="KIL66547.1"/>
    <property type="molecule type" value="Genomic_DNA"/>
</dbReference>
<dbReference type="InterPro" id="IPR029052">
    <property type="entry name" value="Metallo-depent_PP-like"/>
</dbReference>
<dbReference type="PANTHER" id="PTHR12905:SF0">
    <property type="entry name" value="CALCINEURIN-LIKE PHOSPHOESTERASE DOMAIN-CONTAINING PROTEIN"/>
    <property type="match status" value="1"/>
</dbReference>
<keyword evidence="3" id="KW-1185">Reference proteome</keyword>
<dbReference type="GO" id="GO:0016787">
    <property type="term" value="F:hydrolase activity"/>
    <property type="evidence" value="ECO:0007669"/>
    <property type="project" value="InterPro"/>
</dbReference>
<reference evidence="2 3" key="1">
    <citation type="submission" date="2014-04" db="EMBL/GenBank/DDBJ databases">
        <title>Evolutionary Origins and Diversification of the Mycorrhizal Mutualists.</title>
        <authorList>
            <consortium name="DOE Joint Genome Institute"/>
            <consortium name="Mycorrhizal Genomics Consortium"/>
            <person name="Kohler A."/>
            <person name="Kuo A."/>
            <person name="Nagy L.G."/>
            <person name="Floudas D."/>
            <person name="Copeland A."/>
            <person name="Barry K.W."/>
            <person name="Cichocki N."/>
            <person name="Veneault-Fourrey C."/>
            <person name="LaButti K."/>
            <person name="Lindquist E.A."/>
            <person name="Lipzen A."/>
            <person name="Lundell T."/>
            <person name="Morin E."/>
            <person name="Murat C."/>
            <person name="Riley R."/>
            <person name="Ohm R."/>
            <person name="Sun H."/>
            <person name="Tunlid A."/>
            <person name="Henrissat B."/>
            <person name="Grigoriev I.V."/>
            <person name="Hibbett D.S."/>
            <person name="Martin F."/>
        </authorList>
    </citation>
    <scope>NUCLEOTIDE SEQUENCE [LARGE SCALE GENOMIC DNA]</scope>
    <source>
        <strain evidence="2 3">Koide BX008</strain>
    </source>
</reference>
<dbReference type="InParanoid" id="A0A0C2WXN1"/>
<dbReference type="PANTHER" id="PTHR12905">
    <property type="entry name" value="METALLOPHOSPHOESTERASE"/>
    <property type="match status" value="1"/>
</dbReference>
<protein>
    <recommendedName>
        <fullName evidence="1">Calcineurin-like phosphoesterase domain-containing protein</fullName>
    </recommendedName>
</protein>
<dbReference type="InterPro" id="IPR004843">
    <property type="entry name" value="Calcineurin-like_PHP"/>
</dbReference>
<dbReference type="OrthoDB" id="630188at2759"/>
<sequence length="329" mass="36824">MGLSKVLKSQHPLSEQTDAPISIHTADAIVHLEYECGQEPPKPPSEDRWTRFVCISDTHCEECPVPDGDVLLHSGDLTHTGGLREVKETMAWLYSLPHQVKIIIAGNHDLTFHHGWYEKTWKRWHGDKQDQAAIMELVKGPAAKEAGIVYLDCEEYQFSLKDSGKVWTVYGSPWQPEFGACAFNYSRSKAHTIVDRIPKVDILLTHGPPYGVLDETSRRLKVGCKTLSSRLPQLQPRLHTFGHIHESHGAYIHSWDKTSPSCPVVQSYGKILKTLTNPDGEERRANKTVFVNASNLPTASQWNPSAHRLPFAGPGFQPVVVDLKDNTGN</sequence>
<accession>A0A0C2WXN1</accession>
<evidence type="ECO:0000313" key="2">
    <source>
        <dbReference type="EMBL" id="KIL66547.1"/>
    </source>
</evidence>
<dbReference type="AlphaFoldDB" id="A0A0C2WXN1"/>
<dbReference type="Proteomes" id="UP000054549">
    <property type="component" value="Unassembled WGS sequence"/>
</dbReference>
<dbReference type="SUPFAM" id="SSF56300">
    <property type="entry name" value="Metallo-dependent phosphatases"/>
    <property type="match status" value="1"/>
</dbReference>
<dbReference type="HOGENOM" id="CLU_041441_4_0_1"/>
<proteinExistence type="predicted"/>
<feature type="domain" description="Calcineurin-like phosphoesterase" evidence="1">
    <location>
        <begin position="61"/>
        <end position="246"/>
    </location>
</feature>
<evidence type="ECO:0000313" key="3">
    <source>
        <dbReference type="Proteomes" id="UP000054549"/>
    </source>
</evidence>
<evidence type="ECO:0000259" key="1">
    <source>
        <dbReference type="Pfam" id="PF00149"/>
    </source>
</evidence>
<name>A0A0C2WXN1_AMAMK</name>
<organism evidence="2 3">
    <name type="scientific">Amanita muscaria (strain Koide BX008)</name>
    <dbReference type="NCBI Taxonomy" id="946122"/>
    <lineage>
        <taxon>Eukaryota</taxon>
        <taxon>Fungi</taxon>
        <taxon>Dikarya</taxon>
        <taxon>Basidiomycota</taxon>
        <taxon>Agaricomycotina</taxon>
        <taxon>Agaricomycetes</taxon>
        <taxon>Agaricomycetidae</taxon>
        <taxon>Agaricales</taxon>
        <taxon>Pluteineae</taxon>
        <taxon>Amanitaceae</taxon>
        <taxon>Amanita</taxon>
    </lineage>
</organism>
<dbReference type="InterPro" id="IPR051693">
    <property type="entry name" value="UPF0046_metallophosphoest"/>
</dbReference>
<dbReference type="Gene3D" id="3.60.21.10">
    <property type="match status" value="1"/>
</dbReference>